<dbReference type="AlphaFoldDB" id="A0A7R8CGU9"/>
<dbReference type="PANTHER" id="PTHR11311">
    <property type="entry name" value="SPONDIN"/>
    <property type="match status" value="1"/>
</dbReference>
<dbReference type="GO" id="GO:0072686">
    <property type="term" value="C:mitotic spindle"/>
    <property type="evidence" value="ECO:0007669"/>
    <property type="project" value="UniProtKB-ARBA"/>
</dbReference>
<dbReference type="InterPro" id="IPR002861">
    <property type="entry name" value="Reeler_dom"/>
</dbReference>
<dbReference type="SUPFAM" id="SSF47473">
    <property type="entry name" value="EF-hand"/>
    <property type="match status" value="1"/>
</dbReference>
<dbReference type="InterPro" id="IPR051418">
    <property type="entry name" value="Spondin/Thrombospondin_T1"/>
</dbReference>
<evidence type="ECO:0000256" key="7">
    <source>
        <dbReference type="ARBA" id="ARBA00030964"/>
    </source>
</evidence>
<dbReference type="Pfam" id="PF02014">
    <property type="entry name" value="Reeler"/>
    <property type="match status" value="1"/>
</dbReference>
<protein>
    <recommendedName>
        <fullName evidence="2">Spondin-1</fullName>
    </recommendedName>
    <alternativeName>
        <fullName evidence="7">F-spondin</fullName>
    </alternativeName>
</protein>
<name>A0A7R8CGU9_LEPSM</name>
<dbReference type="GO" id="GO:0031012">
    <property type="term" value="C:extracellular matrix"/>
    <property type="evidence" value="ECO:0007669"/>
    <property type="project" value="TreeGrafter"/>
</dbReference>
<proteinExistence type="predicted"/>
<accession>A0A7R8CGU9</accession>
<dbReference type="SMART" id="SM00054">
    <property type="entry name" value="EFh"/>
    <property type="match status" value="1"/>
</dbReference>
<dbReference type="PROSITE" id="PS00018">
    <property type="entry name" value="EF_HAND_1"/>
    <property type="match status" value="1"/>
</dbReference>
<gene>
    <name evidence="8" type="ORF">LSAA_3581</name>
</gene>
<dbReference type="InterPro" id="IPR042307">
    <property type="entry name" value="Reeler_sf"/>
</dbReference>
<dbReference type="GO" id="GO:0005509">
    <property type="term" value="F:calcium ion binding"/>
    <property type="evidence" value="ECO:0007669"/>
    <property type="project" value="InterPro"/>
</dbReference>
<dbReference type="PROSITE" id="PS50092">
    <property type="entry name" value="TSP1"/>
    <property type="match status" value="3"/>
</dbReference>
<keyword evidence="6" id="KW-0130">Cell adhesion</keyword>
<dbReference type="InterPro" id="IPR011992">
    <property type="entry name" value="EF-hand-dom_pair"/>
</dbReference>
<dbReference type="EMBL" id="HG994591">
    <property type="protein sequence ID" value="CAF2818486.1"/>
    <property type="molecule type" value="Genomic_DNA"/>
</dbReference>
<dbReference type="PROSITE" id="PS50222">
    <property type="entry name" value="EF_HAND_2"/>
    <property type="match status" value="1"/>
</dbReference>
<organism evidence="8 9">
    <name type="scientific">Lepeophtheirus salmonis</name>
    <name type="common">Salmon louse</name>
    <name type="synonym">Caligus salmonis</name>
    <dbReference type="NCBI Taxonomy" id="72036"/>
    <lineage>
        <taxon>Eukaryota</taxon>
        <taxon>Metazoa</taxon>
        <taxon>Ecdysozoa</taxon>
        <taxon>Arthropoda</taxon>
        <taxon>Crustacea</taxon>
        <taxon>Multicrustacea</taxon>
        <taxon>Hexanauplia</taxon>
        <taxon>Copepoda</taxon>
        <taxon>Siphonostomatoida</taxon>
        <taxon>Caligidae</taxon>
        <taxon>Lepeophtheirus</taxon>
    </lineage>
</organism>
<evidence type="ECO:0000313" key="9">
    <source>
        <dbReference type="Proteomes" id="UP000675881"/>
    </source>
</evidence>
<keyword evidence="4" id="KW-0677">Repeat</keyword>
<dbReference type="Gene3D" id="2.60.40.4060">
    <property type="entry name" value="Reeler domain"/>
    <property type="match status" value="1"/>
</dbReference>
<evidence type="ECO:0000256" key="1">
    <source>
        <dbReference type="ARBA" id="ARBA00004498"/>
    </source>
</evidence>
<dbReference type="CDD" id="cd00051">
    <property type="entry name" value="EFh"/>
    <property type="match status" value="1"/>
</dbReference>
<dbReference type="SUPFAM" id="SSF82895">
    <property type="entry name" value="TSP-1 type 1 repeat"/>
    <property type="match status" value="3"/>
</dbReference>
<dbReference type="NCBIfam" id="NF038123">
    <property type="entry name" value="NF038123_dom"/>
    <property type="match status" value="1"/>
</dbReference>
<keyword evidence="3" id="KW-0272">Extracellular matrix</keyword>
<dbReference type="Pfam" id="PF00090">
    <property type="entry name" value="TSP_1"/>
    <property type="match status" value="3"/>
</dbReference>
<sequence>MGFQSCSMVSPRLYRPHQTYTITLGGWRDEMVVKFQDFILVAEPALTYAHTQWRATSSISKKNIQVHWIAPRRNSGCISFKAMVIERPGIWFMDDGALSYTVCEDSSALAEPQNVDPCCACNEAKYEIVFQGIWSRHTHPKNFPEDEWRTQFSTLIGASHSSNFSIWDYGEIASSALQELGENGITRPLESQMKQYSHTIRSVIKAHGLQQRSNVEGQTLQSFRVDKIHHLLSVVSKMIPSPDFIVGVSKENLCLSNCSWVPYRVVDLYPWDIGTDSGITYNDPPNPQRPKDIIKRITSNYPNDPKSPFFDISGAPIKPAARLHIIRQKTYKRSNCPLEMGYQTSSNPMNPSWINTFSKETNNNKKMTQNSFYQEDSTTLEQNNNNRSNKNIPLRFEFTGSSIHESSANNDIHSVKFSDNVLIPESNEDKNELYDNISCKKTEWEDWSKCSRTCGFGSRLRLRQFVNHSASKNSNCVDKNVEKEVCQNLPICSATRYGVRGIKMQTLDISYVNHNINPNFINHEEKQSYEYPPRFDYMVKKLSYDEKSSKEMDCSLTNYGPWSDCSVSCGKGSKTRIRRYKEPSKSFECTKELYQINDCISNFCYGHQNSVYILKNKINNNKYNSSNKNPSCKISEWSSWSPCSKKCNQGYKIRTRLYLIPFVPNRSCDVKLMDRLNCNDAGLKCSSTASKDFDIFEDFTIYVNSPLIQDLAEVIIPDGISMQMTIIVKSLNFLDVMMPMDQPLNDIYSKKSECKFEKWTQWSECVSPCRRIGWRSRIRKKKFVTHSSRCSNRIFEKKKCINTVDCFKLDHSRWYQAEALSHPQNGYPNNSIGGTSTPTFLSKYEQSKYDAKPPSSRVESSNFELFHKMNDWQLTSEQVNEFKEVFKLFDKDEDGVLTFSELNIVMKSLGQRPKEEELLKMVRDVSEDPIYDTIEFNEFLQMMSKQQKYGLDEESIKEAFK</sequence>
<dbReference type="InterPro" id="IPR018247">
    <property type="entry name" value="EF_Hand_1_Ca_BS"/>
</dbReference>
<dbReference type="SMART" id="SM00209">
    <property type="entry name" value="TSP1"/>
    <property type="match status" value="4"/>
</dbReference>
<keyword evidence="9" id="KW-1185">Reference proteome</keyword>
<dbReference type="CDD" id="cd08544">
    <property type="entry name" value="Reeler"/>
    <property type="match status" value="1"/>
</dbReference>
<dbReference type="InterPro" id="IPR000884">
    <property type="entry name" value="TSP1_rpt"/>
</dbReference>
<dbReference type="OrthoDB" id="347314at2759"/>
<dbReference type="PANTHER" id="PTHR11311:SF16">
    <property type="entry name" value="SPONDIN-1"/>
    <property type="match status" value="1"/>
</dbReference>
<dbReference type="Pfam" id="PF13499">
    <property type="entry name" value="EF-hand_7"/>
    <property type="match status" value="1"/>
</dbReference>
<evidence type="ECO:0000313" key="8">
    <source>
        <dbReference type="EMBL" id="CAF2818486.1"/>
    </source>
</evidence>
<evidence type="ECO:0000256" key="5">
    <source>
        <dbReference type="ARBA" id="ARBA00022837"/>
    </source>
</evidence>
<dbReference type="PROSITE" id="PS51019">
    <property type="entry name" value="REELIN"/>
    <property type="match status" value="1"/>
</dbReference>
<dbReference type="InterPro" id="IPR009465">
    <property type="entry name" value="Spondin_N"/>
</dbReference>
<dbReference type="InterPro" id="IPR036383">
    <property type="entry name" value="TSP1_rpt_sf"/>
</dbReference>
<dbReference type="Gene3D" id="2.20.100.10">
    <property type="entry name" value="Thrombospondin type-1 (TSP1) repeat"/>
    <property type="match status" value="3"/>
</dbReference>
<evidence type="ECO:0000256" key="2">
    <source>
        <dbReference type="ARBA" id="ARBA00019594"/>
    </source>
</evidence>
<dbReference type="GO" id="GO:0007155">
    <property type="term" value="P:cell adhesion"/>
    <property type="evidence" value="ECO:0007669"/>
    <property type="project" value="UniProtKB-KW"/>
</dbReference>
<evidence type="ECO:0000256" key="6">
    <source>
        <dbReference type="ARBA" id="ARBA00022889"/>
    </source>
</evidence>
<reference evidence="8" key="1">
    <citation type="submission" date="2021-02" db="EMBL/GenBank/DDBJ databases">
        <authorList>
            <person name="Bekaert M."/>
        </authorList>
    </citation>
    <scope>NUCLEOTIDE SEQUENCE</scope>
    <source>
        <strain evidence="8">IoA-00</strain>
    </source>
</reference>
<comment type="subcellular location">
    <subcellularLocation>
        <location evidence="1">Secreted</location>
        <location evidence="1">Extracellular space</location>
        <location evidence="1">Extracellular matrix</location>
    </subcellularLocation>
</comment>
<dbReference type="FunFam" id="1.10.238.10:FF:000527">
    <property type="entry name" value="Calmodulin-3"/>
    <property type="match status" value="1"/>
</dbReference>
<dbReference type="FunFam" id="2.60.40.2130:FF:000002">
    <property type="entry name" value="Putative Spondin-1"/>
    <property type="match status" value="1"/>
</dbReference>
<dbReference type="Proteomes" id="UP000675881">
    <property type="component" value="Chromosome 12"/>
</dbReference>
<evidence type="ECO:0000256" key="3">
    <source>
        <dbReference type="ARBA" id="ARBA00022530"/>
    </source>
</evidence>
<keyword evidence="5" id="KW-0106">Calcium</keyword>
<dbReference type="Gene3D" id="1.10.238.10">
    <property type="entry name" value="EF-hand"/>
    <property type="match status" value="1"/>
</dbReference>
<keyword evidence="3" id="KW-0964">Secreted</keyword>
<evidence type="ECO:0000256" key="4">
    <source>
        <dbReference type="ARBA" id="ARBA00022737"/>
    </source>
</evidence>
<dbReference type="InterPro" id="IPR002048">
    <property type="entry name" value="EF_hand_dom"/>
</dbReference>
<dbReference type="InterPro" id="IPR038678">
    <property type="entry name" value="Spondin_N_sf"/>
</dbReference>
<dbReference type="PROSITE" id="PS51020">
    <property type="entry name" value="SPONDIN"/>
    <property type="match status" value="1"/>
</dbReference>
<dbReference type="Gene3D" id="2.60.40.2130">
    <property type="entry name" value="F-spondin domain"/>
    <property type="match status" value="1"/>
</dbReference>
<dbReference type="Pfam" id="PF06468">
    <property type="entry name" value="Spond_N"/>
    <property type="match status" value="1"/>
</dbReference>